<reference evidence="8 9" key="1">
    <citation type="journal article" date="2020" name="Front. Microbiol.">
        <title>Single-cell genomics of novel Actinobacteria with the Wood-Ljungdahl pathway discovered in a serpentinizing system.</title>
        <authorList>
            <person name="Merino N."/>
            <person name="Kawai M."/>
            <person name="Boyd E.S."/>
            <person name="Colman D.R."/>
            <person name="McGlynn S.E."/>
            <person name="Nealson K.H."/>
            <person name="Kurokawa K."/>
            <person name="Hongoh Y."/>
        </authorList>
    </citation>
    <scope>NUCLEOTIDE SEQUENCE [LARGE SCALE GENOMIC DNA]</scope>
    <source>
        <strain evidence="8 9">S42</strain>
    </source>
</reference>
<protein>
    <recommendedName>
        <fullName evidence="1">N(6)-L-threonylcarbamoyladenine synthase</fullName>
        <ecNumber evidence="1">2.3.1.234</ecNumber>
    </recommendedName>
</protein>
<dbReference type="PANTHER" id="PTHR11735:SF11">
    <property type="entry name" value="TRNA THREONYLCARBAMOYLADENOSINE BIOSYNTHESIS PROTEIN TSAB"/>
    <property type="match status" value="1"/>
</dbReference>
<dbReference type="InterPro" id="IPR017860">
    <property type="entry name" value="Peptidase_M22_CS"/>
</dbReference>
<sequence length="307" mass="32698">MFLGVDTSCYTTSLAVIDAKGRLLSEARKLLAVPQGERGLRQSDGVFQHVQNLPELVFELTKEISPLKLQAVAASTRPRPLIDSYLPVFTVGASFARSLALVFGVPFFELSHQEGHLLAGLWSAGVAWQSFYVVHLSGGTTEVLAVEMKEELLLSELGGTEDLHAGQFIDRVGVALGLMFPSGPSLERLGICAGPTPLIVPVAVKGGILSFSGPESHVQRALLQGARPEEVARGVEHCVAQSVWHILKNIEREHGAKPVLFVGGVMANAYIRSYLSEKIGSNAAFAGVDFAGDNAVGAALFAHKSTC</sequence>
<evidence type="ECO:0000256" key="1">
    <source>
        <dbReference type="ARBA" id="ARBA00012156"/>
    </source>
</evidence>
<dbReference type="GO" id="GO:0005829">
    <property type="term" value="C:cytosol"/>
    <property type="evidence" value="ECO:0007669"/>
    <property type="project" value="TreeGrafter"/>
</dbReference>
<dbReference type="InterPro" id="IPR043129">
    <property type="entry name" value="ATPase_NBD"/>
</dbReference>
<dbReference type="PROSITE" id="PS01016">
    <property type="entry name" value="GLYCOPROTEASE"/>
    <property type="match status" value="1"/>
</dbReference>
<evidence type="ECO:0000256" key="2">
    <source>
        <dbReference type="ARBA" id="ARBA00022679"/>
    </source>
</evidence>
<comment type="caution">
    <text evidence="8">The sequence shown here is derived from an EMBL/GenBank/DDBJ whole genome shotgun (WGS) entry which is preliminary data.</text>
</comment>
<organism evidence="8 9">
    <name type="scientific">Candidatus Hakubella thermalkaliphila</name>
    <dbReference type="NCBI Taxonomy" id="2754717"/>
    <lineage>
        <taxon>Bacteria</taxon>
        <taxon>Bacillati</taxon>
        <taxon>Actinomycetota</taxon>
        <taxon>Actinomycetota incertae sedis</taxon>
        <taxon>Candidatus Hakubellales</taxon>
        <taxon>Candidatus Hakubellaceae</taxon>
        <taxon>Candidatus Hakubella</taxon>
    </lineage>
</organism>
<proteinExistence type="predicted"/>
<dbReference type="PRINTS" id="PR00789">
    <property type="entry name" value="OSIALOPTASE"/>
</dbReference>
<dbReference type="GO" id="GO:0046872">
    <property type="term" value="F:metal ion binding"/>
    <property type="evidence" value="ECO:0007669"/>
    <property type="project" value="UniProtKB-KW"/>
</dbReference>
<dbReference type="SUPFAM" id="SSF53067">
    <property type="entry name" value="Actin-like ATPase domain"/>
    <property type="match status" value="1"/>
</dbReference>
<dbReference type="EC" id="2.3.1.234" evidence="1"/>
<dbReference type="GO" id="GO:0006400">
    <property type="term" value="P:tRNA modification"/>
    <property type="evidence" value="ECO:0007669"/>
    <property type="project" value="UniProtKB-ARBA"/>
</dbReference>
<accession>A0A6V8PIA8</accession>
<dbReference type="Pfam" id="PF00814">
    <property type="entry name" value="TsaD"/>
    <property type="match status" value="1"/>
</dbReference>
<evidence type="ECO:0000256" key="5">
    <source>
        <dbReference type="ARBA" id="ARBA00023315"/>
    </source>
</evidence>
<evidence type="ECO:0000313" key="8">
    <source>
        <dbReference type="EMBL" id="GFP32422.1"/>
    </source>
</evidence>
<evidence type="ECO:0000256" key="6">
    <source>
        <dbReference type="ARBA" id="ARBA00048117"/>
    </source>
</evidence>
<dbReference type="AlphaFoldDB" id="A0A6V8PIA8"/>
<dbReference type="GO" id="GO:0070525">
    <property type="term" value="P:tRNA threonylcarbamoyladenosine metabolic process"/>
    <property type="evidence" value="ECO:0007669"/>
    <property type="project" value="UniProtKB-ARBA"/>
</dbReference>
<dbReference type="GO" id="GO:0061711">
    <property type="term" value="F:tRNA N(6)-L-threonylcarbamoyladenine synthase activity"/>
    <property type="evidence" value="ECO:0007669"/>
    <property type="project" value="UniProtKB-EC"/>
</dbReference>
<name>A0A6V8PIA8_9ACTN</name>
<dbReference type="Gene3D" id="3.30.420.40">
    <property type="match status" value="2"/>
</dbReference>
<evidence type="ECO:0000256" key="3">
    <source>
        <dbReference type="ARBA" id="ARBA00022694"/>
    </source>
</evidence>
<evidence type="ECO:0000256" key="4">
    <source>
        <dbReference type="ARBA" id="ARBA00022723"/>
    </source>
</evidence>
<gene>
    <name evidence="8" type="ORF">HKBW3S42_00727</name>
</gene>
<comment type="catalytic activity">
    <reaction evidence="6">
        <text>L-threonylcarbamoyladenylate + adenosine(37) in tRNA = N(6)-L-threonylcarbamoyladenosine(37) in tRNA + AMP + H(+)</text>
        <dbReference type="Rhea" id="RHEA:37059"/>
        <dbReference type="Rhea" id="RHEA-COMP:10162"/>
        <dbReference type="Rhea" id="RHEA-COMP:10163"/>
        <dbReference type="ChEBI" id="CHEBI:15378"/>
        <dbReference type="ChEBI" id="CHEBI:73682"/>
        <dbReference type="ChEBI" id="CHEBI:74411"/>
        <dbReference type="ChEBI" id="CHEBI:74418"/>
        <dbReference type="ChEBI" id="CHEBI:456215"/>
        <dbReference type="EC" id="2.3.1.234"/>
    </reaction>
</comment>
<keyword evidence="4" id="KW-0479">Metal-binding</keyword>
<feature type="domain" description="Gcp-like" evidence="7">
    <location>
        <begin position="48"/>
        <end position="296"/>
    </location>
</feature>
<dbReference type="EMBL" id="BLSA01000075">
    <property type="protein sequence ID" value="GFP32422.1"/>
    <property type="molecule type" value="Genomic_DNA"/>
</dbReference>
<keyword evidence="3" id="KW-0819">tRNA processing</keyword>
<keyword evidence="5" id="KW-0012">Acyltransferase</keyword>
<dbReference type="Proteomes" id="UP000568877">
    <property type="component" value="Unassembled WGS sequence"/>
</dbReference>
<keyword evidence="2" id="KW-0808">Transferase</keyword>
<evidence type="ECO:0000259" key="7">
    <source>
        <dbReference type="Pfam" id="PF00814"/>
    </source>
</evidence>
<evidence type="ECO:0000313" key="9">
    <source>
        <dbReference type="Proteomes" id="UP000568877"/>
    </source>
</evidence>
<dbReference type="InterPro" id="IPR017861">
    <property type="entry name" value="KAE1/TsaD"/>
</dbReference>
<dbReference type="InterPro" id="IPR000905">
    <property type="entry name" value="Gcp-like_dom"/>
</dbReference>
<dbReference type="PANTHER" id="PTHR11735">
    <property type="entry name" value="TRNA N6-ADENOSINE THREONYLCARBAMOYLTRANSFERASE"/>
    <property type="match status" value="1"/>
</dbReference>